<dbReference type="PANTHER" id="PTHR43493:SF5">
    <property type="entry name" value="DNA GYRASE SUBUNIT A, CHLOROPLASTIC_MITOCHONDRIAL"/>
    <property type="match status" value="1"/>
</dbReference>
<keyword evidence="11" id="KW-1185">Reference proteome</keyword>
<dbReference type="InterPro" id="IPR013758">
    <property type="entry name" value="Topo_IIA_A/C_ab"/>
</dbReference>
<accession>A0ABT4TRK8</accession>
<comment type="caution">
    <text evidence="10">The sequence shown here is derived from an EMBL/GenBank/DDBJ whole genome shotgun (WGS) entry which is preliminary data.</text>
</comment>
<evidence type="ECO:0000256" key="1">
    <source>
        <dbReference type="ARBA" id="ARBA00000185"/>
    </source>
</evidence>
<protein>
    <recommendedName>
        <fullName evidence="3">DNA topoisomerase (ATP-hydrolyzing)</fullName>
        <ecNumber evidence="3">5.6.2.2</ecNumber>
    </recommendedName>
</protein>
<feature type="active site" description="O-(5'-phospho-DNA)-tyrosine intermediate" evidence="7">
    <location>
        <position position="132"/>
    </location>
</feature>
<dbReference type="Pfam" id="PF00521">
    <property type="entry name" value="DNA_topoisoIV"/>
    <property type="match status" value="1"/>
</dbReference>
<dbReference type="InterPro" id="IPR002205">
    <property type="entry name" value="Topo_IIA_dom_A"/>
</dbReference>
<dbReference type="Gene3D" id="2.120.10.90">
    <property type="entry name" value="DNA gyrase/topoisomerase IV, subunit A, C-terminal"/>
    <property type="match status" value="1"/>
</dbReference>
<evidence type="ECO:0000256" key="2">
    <source>
        <dbReference type="ARBA" id="ARBA00008263"/>
    </source>
</evidence>
<dbReference type="InterPro" id="IPR050220">
    <property type="entry name" value="Type_II_DNA_Topoisomerases"/>
</dbReference>
<sequence>MARSSTPSPPEELAEKIIDIDVSEEMRGSFLEYAYSVIYQRALPDARDGLKPVQRRILYQMSEMGLRPDRGHVKCARVVGEVMGRLHPHGDAAIYDAMVRMSQSFAMRVPLVDGHGNFGSLGGDDAPAAMRYTEARMDRAAQMMVTSIDEDVVDFRPNYDGQENEPEVLPAAFPNLLVNGASGIAVGMATNMAPHNLGEVVAAARHLLAKPEAPLEELMELVPGPDLPTGGTIVGLDGIRDAYAKGRGTFRTRATVSIEKVSPRRMGLVVTELPYSVGPEKVVARIKELVQAKKLQGIADLKDLTDRNQGLRLVIELKNGFNPEGVLAELYRLTPMEESFGINNVALVDGEPRTLGLRDLLQVFVDHRLEVVRRRSEHRRAKRRERLHLIDGLLVALLNIDAVIALIRDSEDTADARTRLMDTYELSDTQARYILDTPLRRLTKYDRLELEKEGEQLKKEIAELTAILESDAKLRKAVSKELAEVAKEYGTPRRTVLLESDGAARTSAVPLEVDDAPCAVLLGADGMLGRSKGAAVPRIYDGLRTRHDAVACAVPARLRGDIGLVTDLGRAIRLPVVEVPELPDSGEDAPPLASGLPVGEFVALEPEERVIALASMDGDGPGLALGTEQGVVKRVVRDFPTNKDDFEVITLKDGDRLAGAVQLATGEEDLAFVASTGQLLRLDASSVREQGRPASGVAGVKLAEDARVLWFGAVAVPEDTVVVTVAGASGDGALVAAEGGSAKVTPFEAYPVKGRATGGVRCHRFLKGEDALVFAWIGRAPARASRADGGPVRLPDMDPRRDGSGEPLMRAIATVGSGQHDTGFLERPGE</sequence>
<name>A0ABT4TRK8_9ACTN</name>
<proteinExistence type="inferred from homology"/>
<dbReference type="InterPro" id="IPR013757">
    <property type="entry name" value="Topo_IIA_A_a_sf"/>
</dbReference>
<dbReference type="RefSeq" id="WP_270679959.1">
    <property type="nucleotide sequence ID" value="NZ_JAQFWP010000052.1"/>
</dbReference>
<dbReference type="SUPFAM" id="SSF101904">
    <property type="entry name" value="GyrA/ParC C-terminal domain-like"/>
    <property type="match status" value="1"/>
</dbReference>
<reference evidence="10" key="1">
    <citation type="submission" date="2023-01" db="EMBL/GenBank/DDBJ databases">
        <title>Draft genome sequence of Nocardiopsis sp. LSu2-4 isolated from halophytes.</title>
        <authorList>
            <person name="Duangmal K."/>
            <person name="Chantavorakit T."/>
        </authorList>
    </citation>
    <scope>NUCLEOTIDE SEQUENCE</scope>
    <source>
        <strain evidence="10">LSu2-4</strain>
    </source>
</reference>
<evidence type="ECO:0000256" key="5">
    <source>
        <dbReference type="ARBA" id="ARBA00023125"/>
    </source>
</evidence>
<evidence type="ECO:0000256" key="6">
    <source>
        <dbReference type="ARBA" id="ARBA00023235"/>
    </source>
</evidence>
<dbReference type="InterPro" id="IPR013760">
    <property type="entry name" value="Topo_IIA-like_dom_sf"/>
</dbReference>
<dbReference type="NCBIfam" id="NF004044">
    <property type="entry name" value="PRK05561.1"/>
    <property type="match status" value="1"/>
</dbReference>
<feature type="region of interest" description="Disordered" evidence="8">
    <location>
        <begin position="784"/>
        <end position="806"/>
    </location>
</feature>
<evidence type="ECO:0000313" key="11">
    <source>
        <dbReference type="Proteomes" id="UP001165685"/>
    </source>
</evidence>
<dbReference type="Gene3D" id="3.30.1360.40">
    <property type="match status" value="1"/>
</dbReference>
<dbReference type="Proteomes" id="UP001165685">
    <property type="component" value="Unassembled WGS sequence"/>
</dbReference>
<feature type="domain" description="Topo IIA-type catalytic" evidence="9">
    <location>
        <begin position="43"/>
        <end position="516"/>
    </location>
</feature>
<dbReference type="SUPFAM" id="SSF56719">
    <property type="entry name" value="Type II DNA topoisomerase"/>
    <property type="match status" value="1"/>
</dbReference>
<dbReference type="Gene3D" id="3.90.199.10">
    <property type="entry name" value="Topoisomerase II, domain 5"/>
    <property type="match status" value="1"/>
</dbReference>
<dbReference type="Gene3D" id="1.10.268.10">
    <property type="entry name" value="Topoisomerase, domain 3"/>
    <property type="match status" value="1"/>
</dbReference>
<dbReference type="PANTHER" id="PTHR43493">
    <property type="entry name" value="DNA GYRASE/TOPOISOMERASE SUBUNIT A"/>
    <property type="match status" value="1"/>
</dbReference>
<evidence type="ECO:0000256" key="3">
    <source>
        <dbReference type="ARBA" id="ARBA00012895"/>
    </source>
</evidence>
<evidence type="ECO:0000256" key="8">
    <source>
        <dbReference type="SAM" id="MobiDB-lite"/>
    </source>
</evidence>
<evidence type="ECO:0000256" key="7">
    <source>
        <dbReference type="PROSITE-ProRule" id="PRU01384"/>
    </source>
</evidence>
<dbReference type="EMBL" id="JAQFWP010000052">
    <property type="protein sequence ID" value="MDA2807330.1"/>
    <property type="molecule type" value="Genomic_DNA"/>
</dbReference>
<dbReference type="PROSITE" id="PS52040">
    <property type="entry name" value="TOPO_IIA"/>
    <property type="match status" value="1"/>
</dbReference>
<dbReference type="InterPro" id="IPR006691">
    <property type="entry name" value="GyrA/parC_rep"/>
</dbReference>
<feature type="compositionally biased region" description="Basic and acidic residues" evidence="8">
    <location>
        <begin position="795"/>
        <end position="804"/>
    </location>
</feature>
<evidence type="ECO:0000256" key="4">
    <source>
        <dbReference type="ARBA" id="ARBA00023029"/>
    </source>
</evidence>
<dbReference type="EC" id="5.6.2.2" evidence="3"/>
<organism evidence="10 11">
    <name type="scientific">Nocardiopsis suaedae</name>
    <dbReference type="NCBI Taxonomy" id="3018444"/>
    <lineage>
        <taxon>Bacteria</taxon>
        <taxon>Bacillati</taxon>
        <taxon>Actinomycetota</taxon>
        <taxon>Actinomycetes</taxon>
        <taxon>Streptosporangiales</taxon>
        <taxon>Nocardiopsidaceae</taxon>
        <taxon>Nocardiopsis</taxon>
    </lineage>
</organism>
<dbReference type="Pfam" id="PF03989">
    <property type="entry name" value="DNA_gyraseA_C"/>
    <property type="match status" value="3"/>
</dbReference>
<keyword evidence="4 7" id="KW-0799">Topoisomerase</keyword>
<dbReference type="SMART" id="SM00434">
    <property type="entry name" value="TOP4c"/>
    <property type="match status" value="1"/>
</dbReference>
<dbReference type="InterPro" id="IPR035516">
    <property type="entry name" value="Gyrase/topoIV_suA_C"/>
</dbReference>
<dbReference type="CDD" id="cd00187">
    <property type="entry name" value="TOP4c"/>
    <property type="match status" value="1"/>
</dbReference>
<gene>
    <name evidence="10" type="ORF">O4U47_22680</name>
</gene>
<evidence type="ECO:0000259" key="9">
    <source>
        <dbReference type="PROSITE" id="PS52040"/>
    </source>
</evidence>
<comment type="similarity">
    <text evidence="2">Belongs to the type II topoisomerase GyrA/ParC subunit family.</text>
</comment>
<evidence type="ECO:0000313" key="10">
    <source>
        <dbReference type="EMBL" id="MDA2807330.1"/>
    </source>
</evidence>
<keyword evidence="6 7" id="KW-0413">Isomerase</keyword>
<keyword evidence="5 7" id="KW-0238">DNA-binding</keyword>
<comment type="catalytic activity">
    <reaction evidence="1 7">
        <text>ATP-dependent breakage, passage and rejoining of double-stranded DNA.</text>
        <dbReference type="EC" id="5.6.2.2"/>
    </reaction>
</comment>